<keyword evidence="2" id="KW-1185">Reference proteome</keyword>
<comment type="caution">
    <text evidence="1">The sequence shown here is derived from an EMBL/GenBank/DDBJ whole genome shotgun (WGS) entry which is preliminary data.</text>
</comment>
<gene>
    <name evidence="1" type="ORF">APLA_LOCUS9121</name>
</gene>
<dbReference type="AlphaFoldDB" id="A0A8S1ADI3"/>
<dbReference type="PROSITE" id="PS51450">
    <property type="entry name" value="LRR"/>
    <property type="match status" value="1"/>
</dbReference>
<accession>A0A8S1ADI3</accession>
<dbReference type="OrthoDB" id="120976at2759"/>
<reference evidence="1 2" key="1">
    <citation type="submission" date="2020-04" db="EMBL/GenBank/DDBJ databases">
        <authorList>
            <person name="Wallbank WR R."/>
            <person name="Pardo Diaz C."/>
            <person name="Kozak K."/>
            <person name="Martin S."/>
            <person name="Jiggins C."/>
            <person name="Moest M."/>
            <person name="Warren A I."/>
            <person name="Byers J.R.P. K."/>
            <person name="Montejo-Kovacevich G."/>
            <person name="Yen C E."/>
        </authorList>
    </citation>
    <scope>NUCLEOTIDE SEQUENCE [LARGE SCALE GENOMIC DNA]</scope>
</reference>
<name>A0A8S1ADI3_ARCPL</name>
<protein>
    <recommendedName>
        <fullName evidence="3">Leucine-rich repeat-containing protein 71</fullName>
    </recommendedName>
</protein>
<dbReference type="PANTHER" id="PTHR46984">
    <property type="entry name" value="LEUCINE-RICH REPEAT-CONTAINING PROTEIN 71"/>
    <property type="match status" value="1"/>
</dbReference>
<dbReference type="EMBL" id="CADEBC010000518">
    <property type="protein sequence ID" value="CAB3242665.1"/>
    <property type="molecule type" value="Genomic_DNA"/>
</dbReference>
<sequence>MDTFMSKNVSPSPKNFAAFLPWACRHLDIDTIPIITIDKQNDLSLGSGKQQSRDGKSKFLHDLAMDVNLDQSSSASTNFGIKHNIPVCYIQAMYDSKDNLVQIKFNKNTYIPRAILRILLLIEQFYKYLTAIHIDGGLKYDGLYELDKLVSASNITEVILDHTVVKGAQYHCLLDHKSKLKYLSLAGCKLMDDGVKEIANRLVHPLAASKSLKVLNLSSNQITDVGAQYVGDMLRTNRQLAYLNLASNMITDIGADSILNSLVQFPLTTDELRAMKLRHITYLKHILKQRNIKRIPVDKKIDKKKTGKPVPLTGKKSKSETIEKAVMTMLNPDTKIESSIYYDPTTFNVEPFNDPYSLENTNIINNVKYCLGNNTLNYLSLAYNNFSYFSIKRLYNVLSAQRSQTKAPKGLVNVCIEGNKIPQCCTEMTLIEEIIKMGIGPSLTSATSTKRATVIKVSSSKL</sequence>
<dbReference type="PANTHER" id="PTHR46984:SF1">
    <property type="entry name" value="LEUCINE-RICH REPEAT-CONTAINING PROTEIN 71"/>
    <property type="match status" value="1"/>
</dbReference>
<dbReference type="InterPro" id="IPR053040">
    <property type="entry name" value="LRR-containing_protein_71"/>
</dbReference>
<dbReference type="InterPro" id="IPR032675">
    <property type="entry name" value="LRR_dom_sf"/>
</dbReference>
<dbReference type="Proteomes" id="UP000494106">
    <property type="component" value="Unassembled WGS sequence"/>
</dbReference>
<dbReference type="Pfam" id="PF13516">
    <property type="entry name" value="LRR_6"/>
    <property type="match status" value="3"/>
</dbReference>
<dbReference type="SUPFAM" id="SSF52047">
    <property type="entry name" value="RNI-like"/>
    <property type="match status" value="1"/>
</dbReference>
<organism evidence="1 2">
    <name type="scientific">Arctia plantaginis</name>
    <name type="common">Wood tiger moth</name>
    <name type="synonym">Phalaena plantaginis</name>
    <dbReference type="NCBI Taxonomy" id="874455"/>
    <lineage>
        <taxon>Eukaryota</taxon>
        <taxon>Metazoa</taxon>
        <taxon>Ecdysozoa</taxon>
        <taxon>Arthropoda</taxon>
        <taxon>Hexapoda</taxon>
        <taxon>Insecta</taxon>
        <taxon>Pterygota</taxon>
        <taxon>Neoptera</taxon>
        <taxon>Endopterygota</taxon>
        <taxon>Lepidoptera</taxon>
        <taxon>Glossata</taxon>
        <taxon>Ditrysia</taxon>
        <taxon>Noctuoidea</taxon>
        <taxon>Erebidae</taxon>
        <taxon>Arctiinae</taxon>
        <taxon>Arctia</taxon>
    </lineage>
</organism>
<dbReference type="SMART" id="SM00368">
    <property type="entry name" value="LRR_RI"/>
    <property type="match status" value="4"/>
</dbReference>
<evidence type="ECO:0000313" key="2">
    <source>
        <dbReference type="Proteomes" id="UP000494106"/>
    </source>
</evidence>
<dbReference type="InterPro" id="IPR001611">
    <property type="entry name" value="Leu-rich_rpt"/>
</dbReference>
<proteinExistence type="predicted"/>
<dbReference type="Gene3D" id="3.80.10.10">
    <property type="entry name" value="Ribonuclease Inhibitor"/>
    <property type="match status" value="1"/>
</dbReference>
<evidence type="ECO:0000313" key="1">
    <source>
        <dbReference type="EMBL" id="CAB3242665.1"/>
    </source>
</evidence>
<evidence type="ECO:0008006" key="3">
    <source>
        <dbReference type="Google" id="ProtNLM"/>
    </source>
</evidence>